<dbReference type="PANTHER" id="PTHR35868">
    <property type="entry name" value="DUF2804 DOMAIN-CONTAINING PROTEIN-RELATED"/>
    <property type="match status" value="1"/>
</dbReference>
<dbReference type="Pfam" id="PF10974">
    <property type="entry name" value="DUF2804"/>
    <property type="match status" value="1"/>
</dbReference>
<comment type="caution">
    <text evidence="1">The sequence shown here is derived from an EMBL/GenBank/DDBJ whole genome shotgun (WGS) entry which is preliminary data.</text>
</comment>
<proteinExistence type="predicted"/>
<protein>
    <submittedName>
        <fullName evidence="1">DUF2804 domain-containing protein</fullName>
    </submittedName>
</protein>
<keyword evidence="2" id="KW-1185">Reference proteome</keyword>
<organism evidence="1 2">
    <name type="scientific">Microbacterium terregens</name>
    <dbReference type="NCBI Taxonomy" id="69363"/>
    <lineage>
        <taxon>Bacteria</taxon>
        <taxon>Bacillati</taxon>
        <taxon>Actinomycetota</taxon>
        <taxon>Actinomycetes</taxon>
        <taxon>Micrococcales</taxon>
        <taxon>Microbacteriaceae</taxon>
        <taxon>Microbacterium</taxon>
    </lineage>
</organism>
<dbReference type="EMBL" id="JBHMBE010000004">
    <property type="protein sequence ID" value="MFB9646720.1"/>
    <property type="molecule type" value="Genomic_DNA"/>
</dbReference>
<accession>A0ABV5T2C2</accession>
<evidence type="ECO:0000313" key="1">
    <source>
        <dbReference type="EMBL" id="MFB9646720.1"/>
    </source>
</evidence>
<evidence type="ECO:0000313" key="2">
    <source>
        <dbReference type="Proteomes" id="UP001589611"/>
    </source>
</evidence>
<sequence>MTARELTESVSLTRAGRLNPAAVGWARQPIIDTAGIGRGHGRNKRWEYWNVTTPTHILALTVSSIDYAAVHEVWIFDRATERTWSKSATVIPPRGVQLPASLEVSPAHARAKGLVIDIDPVLSPGSMPAQTGTRLRARIDDASFDVLADLPPGHERLAVVVPWSERWFQYTVKDVARPASGSVTIEGVTHPIPAGASWAVLDHGRGRWPYDIRWNWGAGSGRTDGRVIGIQVGGRWTDGTGVTENAMLVDGRLHKIHEDLRWDYDLADHRRPWRVQGGGLTASFAPFYDKVTRTNLGIVASRTDQFFGHWGGAFTTAEGDTIAFDGILGWAEEVHNRW</sequence>
<dbReference type="Proteomes" id="UP001589611">
    <property type="component" value="Unassembled WGS sequence"/>
</dbReference>
<gene>
    <name evidence="1" type="ORF">ACFFPJ_13040</name>
</gene>
<reference evidence="1 2" key="1">
    <citation type="submission" date="2024-09" db="EMBL/GenBank/DDBJ databases">
        <authorList>
            <person name="Sun Q."/>
            <person name="Mori K."/>
        </authorList>
    </citation>
    <scope>NUCLEOTIDE SEQUENCE [LARGE SCALE GENOMIC DNA]</scope>
    <source>
        <strain evidence="1 2">JCM 1342</strain>
    </source>
</reference>
<dbReference type="RefSeq" id="WP_344715286.1">
    <property type="nucleotide sequence ID" value="NZ_BAAAWH010000001.1"/>
</dbReference>
<dbReference type="PANTHER" id="PTHR35868:SF3">
    <property type="entry name" value="DUF2804 DOMAIN-CONTAINING PROTEIN"/>
    <property type="match status" value="1"/>
</dbReference>
<name>A0ABV5T2C2_9MICO</name>
<dbReference type="InterPro" id="IPR021243">
    <property type="entry name" value="DUF2804"/>
</dbReference>